<gene>
    <name evidence="3" type="ORF">PTSG_10202</name>
</gene>
<organism evidence="4">
    <name type="scientific">Salpingoeca rosetta (strain ATCC 50818 / BSB-021)</name>
    <dbReference type="NCBI Taxonomy" id="946362"/>
    <lineage>
        <taxon>Eukaryota</taxon>
        <taxon>Choanoflagellata</taxon>
        <taxon>Craspedida</taxon>
        <taxon>Salpingoecidae</taxon>
        <taxon>Salpingoeca</taxon>
    </lineage>
</organism>
<feature type="region of interest" description="Disordered" evidence="1">
    <location>
        <begin position="1"/>
        <end position="57"/>
    </location>
</feature>
<dbReference type="GeneID" id="16069071"/>
<feature type="region of interest" description="Disordered" evidence="1">
    <location>
        <begin position="100"/>
        <end position="172"/>
    </location>
</feature>
<accession>F2UQL5</accession>
<feature type="transmembrane region" description="Helical" evidence="2">
    <location>
        <begin position="71"/>
        <end position="93"/>
    </location>
</feature>
<name>F2UQL5_SALR5</name>
<keyword evidence="2" id="KW-0812">Transmembrane</keyword>
<reference evidence="3" key="1">
    <citation type="submission" date="2009-08" db="EMBL/GenBank/DDBJ databases">
        <title>Annotation of Salpingoeca rosetta.</title>
        <authorList>
            <consortium name="The Broad Institute Genome Sequencing Platform"/>
            <person name="Russ C."/>
            <person name="Cuomo C."/>
            <person name="Burger G."/>
            <person name="Gray M.W."/>
            <person name="Holland P.W.H."/>
            <person name="King N."/>
            <person name="Lang F.B.F."/>
            <person name="Roger A.J."/>
            <person name="Ruiz-Trillo I."/>
            <person name="Young S.K."/>
            <person name="Zeng Q."/>
            <person name="Gargeya S."/>
            <person name="Alvarado L."/>
            <person name="Berlin A."/>
            <person name="Chapman S.B."/>
            <person name="Chen Z."/>
            <person name="Freedman E."/>
            <person name="Gellesch M."/>
            <person name="Goldberg J."/>
            <person name="Griggs A."/>
            <person name="Gujja S."/>
            <person name="Heilman E."/>
            <person name="Heiman D."/>
            <person name="Howarth C."/>
            <person name="Mehta T."/>
            <person name="Neiman D."/>
            <person name="Pearson M."/>
            <person name="Roberts A."/>
            <person name="Saif S."/>
            <person name="Shea T."/>
            <person name="Shenoy N."/>
            <person name="Sisk P."/>
            <person name="Stolte C."/>
            <person name="Sykes S."/>
            <person name="White J."/>
            <person name="Yandava C."/>
            <person name="Haas B."/>
            <person name="Nusbaum C."/>
            <person name="Birren B."/>
        </authorList>
    </citation>
    <scope>NUCLEOTIDE SEQUENCE [LARGE SCALE GENOMIC DNA]</scope>
    <source>
        <strain evidence="3">ATCC 50818</strain>
    </source>
</reference>
<evidence type="ECO:0000313" key="3">
    <source>
        <dbReference type="EMBL" id="EGD79920.1"/>
    </source>
</evidence>
<feature type="compositionally biased region" description="Basic and acidic residues" evidence="1">
    <location>
        <begin position="100"/>
        <end position="117"/>
    </location>
</feature>
<dbReference type="Proteomes" id="UP000007799">
    <property type="component" value="Unassembled WGS sequence"/>
</dbReference>
<evidence type="ECO:0000313" key="4">
    <source>
        <dbReference type="Proteomes" id="UP000007799"/>
    </source>
</evidence>
<dbReference type="InParanoid" id="F2UQL5"/>
<feature type="compositionally biased region" description="Basic residues" evidence="1">
    <location>
        <begin position="41"/>
        <end position="52"/>
    </location>
</feature>
<evidence type="ECO:0000256" key="2">
    <source>
        <dbReference type="SAM" id="Phobius"/>
    </source>
</evidence>
<feature type="compositionally biased region" description="Basic and acidic residues" evidence="1">
    <location>
        <begin position="134"/>
        <end position="146"/>
    </location>
</feature>
<evidence type="ECO:0000256" key="1">
    <source>
        <dbReference type="SAM" id="MobiDB-lite"/>
    </source>
</evidence>
<dbReference type="STRING" id="946362.F2UQL5"/>
<keyword evidence="2" id="KW-1133">Transmembrane helix</keyword>
<proteinExistence type="predicted"/>
<dbReference type="AlphaFoldDB" id="F2UQL5"/>
<dbReference type="KEGG" id="sre:PTSG_10202"/>
<dbReference type="EMBL" id="GL832989">
    <property type="protein sequence ID" value="EGD79920.1"/>
    <property type="molecule type" value="Genomic_DNA"/>
</dbReference>
<sequence length="224" mass="24458">MLPPLQLPQVDGAGDLGDDELDGDHQDDDAPSDDAPGPATKKAKSKPRRPRKGQGVVATAAQLNDELQAAVVGYLLIYYVGRIAIMGTVSSIARRRGQRRQEAEEAEKEEKKGESLLKDNGTAGGEEGEEVEEEKPKAMNAKESKNNKNKNKNKAKEDEQRHHPVVINTKAGLIWKPTNSDTYSMLPACVEPAVPPDRLWPKLEDRSKWAQASGPTAPVIIPKQ</sequence>
<keyword evidence="4" id="KW-1185">Reference proteome</keyword>
<feature type="compositionally biased region" description="Acidic residues" evidence="1">
    <location>
        <begin position="16"/>
        <end position="32"/>
    </location>
</feature>
<keyword evidence="2" id="KW-0472">Membrane</keyword>
<protein>
    <submittedName>
        <fullName evidence="3">Uncharacterized protein</fullName>
    </submittedName>
</protein>
<dbReference type="RefSeq" id="XP_004988541.1">
    <property type="nucleotide sequence ID" value="XM_004988484.1"/>
</dbReference>